<protein>
    <submittedName>
        <fullName evidence="4">Iron uptake porin</fullName>
    </submittedName>
</protein>
<name>A0ABV4WNM6_9CYAN</name>
<dbReference type="InterPro" id="IPR001119">
    <property type="entry name" value="SLH_dom"/>
</dbReference>
<keyword evidence="2" id="KW-0175">Coiled coil</keyword>
<feature type="chain" id="PRO_5045014032" evidence="1">
    <location>
        <begin position="28"/>
        <end position="566"/>
    </location>
</feature>
<gene>
    <name evidence="4" type="ORF">ACE1CA_19315</name>
</gene>
<keyword evidence="5" id="KW-1185">Reference proteome</keyword>
<feature type="domain" description="SLH" evidence="3">
    <location>
        <begin position="83"/>
        <end position="147"/>
    </location>
</feature>
<evidence type="ECO:0000256" key="1">
    <source>
        <dbReference type="RuleBase" id="RU363072"/>
    </source>
</evidence>
<dbReference type="PANTHER" id="PTHR43308:SF1">
    <property type="entry name" value="OUTER MEMBRANE PROTEIN ALPHA"/>
    <property type="match status" value="1"/>
</dbReference>
<evidence type="ECO:0000256" key="2">
    <source>
        <dbReference type="SAM" id="Coils"/>
    </source>
</evidence>
<dbReference type="EMBL" id="JBHFNT010000169">
    <property type="protein sequence ID" value="MFB2836685.1"/>
    <property type="molecule type" value="Genomic_DNA"/>
</dbReference>
<dbReference type="PROSITE" id="PS51257">
    <property type="entry name" value="PROKAR_LIPOPROTEIN"/>
    <property type="match status" value="1"/>
</dbReference>
<dbReference type="InterPro" id="IPR051465">
    <property type="entry name" value="Cell_Envelope_Struct_Comp"/>
</dbReference>
<organism evidence="4 5">
    <name type="scientific">Floridaenema evergladense BLCC-F167</name>
    <dbReference type="NCBI Taxonomy" id="3153639"/>
    <lineage>
        <taxon>Bacteria</taxon>
        <taxon>Bacillati</taxon>
        <taxon>Cyanobacteriota</taxon>
        <taxon>Cyanophyceae</taxon>
        <taxon>Oscillatoriophycideae</taxon>
        <taxon>Aerosakkonematales</taxon>
        <taxon>Aerosakkonemataceae</taxon>
        <taxon>Floridanema</taxon>
        <taxon>Floridanema evergladense</taxon>
    </lineage>
</organism>
<proteinExistence type="inferred from homology"/>
<evidence type="ECO:0000259" key="3">
    <source>
        <dbReference type="PROSITE" id="PS51272"/>
    </source>
</evidence>
<dbReference type="NCBIfam" id="NF033921">
    <property type="entry name" value="por_somb"/>
    <property type="match status" value="1"/>
</dbReference>
<reference evidence="4 5" key="1">
    <citation type="submission" date="2024-09" db="EMBL/GenBank/DDBJ databases">
        <title>Floridaenema gen nov. (Aerosakkonemataceae, Aerosakkonematales ord. nov., Cyanobacteria) from benthic tropical and subtropical fresh waters, with the description of four new species.</title>
        <authorList>
            <person name="Moretto J.A."/>
            <person name="Berthold D.E."/>
            <person name="Lefler F.W."/>
            <person name="Huang I.-S."/>
            <person name="Laughinghouse H. IV."/>
        </authorList>
    </citation>
    <scope>NUCLEOTIDE SEQUENCE [LARGE SCALE GENOMIC DNA]</scope>
    <source>
        <strain evidence="4 5">BLCC-F167</strain>
    </source>
</reference>
<dbReference type="PANTHER" id="PTHR43308">
    <property type="entry name" value="OUTER MEMBRANE PROTEIN ALPHA-RELATED"/>
    <property type="match status" value="1"/>
</dbReference>
<feature type="signal peptide" evidence="1">
    <location>
        <begin position="1"/>
        <end position="27"/>
    </location>
</feature>
<accession>A0ABV4WNM6</accession>
<evidence type="ECO:0000313" key="5">
    <source>
        <dbReference type="Proteomes" id="UP001576780"/>
    </source>
</evidence>
<dbReference type="Pfam" id="PF04966">
    <property type="entry name" value="OprB"/>
    <property type="match status" value="1"/>
</dbReference>
<comment type="similarity">
    <text evidence="1">Belongs to the OprB family.</text>
</comment>
<comment type="caution">
    <text evidence="4">The sequence shown here is derived from an EMBL/GenBank/DDBJ whole genome shotgun (WGS) entry which is preliminary data.</text>
</comment>
<dbReference type="InterPro" id="IPR007049">
    <property type="entry name" value="Carb-sel_porin_OprB"/>
</dbReference>
<sequence>MKILNLPFSITLAIASCNLLILSPVLAQANFNSNPLRDSSLNNANESPLVTYNSEFKDEESTLEQIERLYSGPPPELDENIVNVNQLLDVTPNHWAYQALRNLIEKYRCISGSPERNFNGDRAMSRYEFAAGLNSCLTSIRRLIESFNNQFPQKEDLLVIERLQAEFATELQNITAKVDNIEQRVAFIEKHQFSPTTVLRGTANFNLISAFGDRKAVSPGSRSQEKLDDNFTLSGAVILNFDTSFTGKDRLRTQLVAGNVNPFASRVTGTEMTRLLTINTNNNIRLGTLFYEFPLGKRGIVAIAPIADFPTRIFPAFNPVNSISNFGAESPIYSFAFGGGGVIYYNFTDKLAGGISYLTDSLSNVREGLFKGQYTLLSQISYTPTEQFGFAFTYGHYYAPEPGITNNITGSKGSVFAQFPFGTSTATSSNAFGLQFTYKISSKLILGGWVSYFNAKAEASPSVSGLNGFRGSQAEIWSWALTAFVADLGKTSSQLSFVFGMPPKVINNDVSGREDRDTSLHLELSYRYPINDRIFIIPGFLVVTSPEHNSANPPIWIGLLRTSFTF</sequence>
<evidence type="ECO:0000313" key="4">
    <source>
        <dbReference type="EMBL" id="MFB2836685.1"/>
    </source>
</evidence>
<dbReference type="Pfam" id="PF00395">
    <property type="entry name" value="SLH"/>
    <property type="match status" value="1"/>
</dbReference>
<keyword evidence="1" id="KW-0732">Signal</keyword>
<dbReference type="Proteomes" id="UP001576780">
    <property type="component" value="Unassembled WGS sequence"/>
</dbReference>
<dbReference type="RefSeq" id="WP_413279058.1">
    <property type="nucleotide sequence ID" value="NZ_JBHFNT010000169.1"/>
</dbReference>
<dbReference type="InterPro" id="IPR047684">
    <property type="entry name" value="Por_som-like"/>
</dbReference>
<feature type="coiled-coil region" evidence="2">
    <location>
        <begin position="164"/>
        <end position="191"/>
    </location>
</feature>
<dbReference type="PROSITE" id="PS51272">
    <property type="entry name" value="SLH"/>
    <property type="match status" value="1"/>
</dbReference>